<evidence type="ECO:0000313" key="1">
    <source>
        <dbReference type="EMBL" id="EAZ93114.1"/>
    </source>
</evidence>
<reference evidence="1 2" key="1">
    <citation type="submission" date="2007-03" db="EMBL/GenBank/DDBJ databases">
        <authorList>
            <person name="Stal L."/>
            <person name="Ferriera S."/>
            <person name="Johnson J."/>
            <person name="Kravitz S."/>
            <person name="Beeson K."/>
            <person name="Sutton G."/>
            <person name="Rogers Y.-H."/>
            <person name="Friedman R."/>
            <person name="Frazier M."/>
            <person name="Venter J.C."/>
        </authorList>
    </citation>
    <scope>NUCLEOTIDE SEQUENCE [LARGE SCALE GENOMIC DNA]</scope>
    <source>
        <strain evidence="1 2">CCY0110</strain>
    </source>
</reference>
<protein>
    <recommendedName>
        <fullName evidence="3">Adenylate kinase</fullName>
    </recommendedName>
</protein>
<dbReference type="eggNOG" id="COG0563">
    <property type="taxonomic scope" value="Bacteria"/>
</dbReference>
<proteinExistence type="predicted"/>
<dbReference type="AlphaFoldDB" id="A3IKC5"/>
<dbReference type="InterPro" id="IPR052922">
    <property type="entry name" value="Cytidylate_Kinase-2"/>
</dbReference>
<dbReference type="PANTHER" id="PTHR37816:SF1">
    <property type="entry name" value="TOXIN"/>
    <property type="match status" value="1"/>
</dbReference>
<dbReference type="EMBL" id="AAXW01000003">
    <property type="protein sequence ID" value="EAZ93114.1"/>
    <property type="molecule type" value="Genomic_DNA"/>
</dbReference>
<dbReference type="OrthoDB" id="1201990at2"/>
<accession>A3IKC5</accession>
<dbReference type="Gene3D" id="3.40.50.300">
    <property type="entry name" value="P-loop containing nucleotide triphosphate hydrolases"/>
    <property type="match status" value="1"/>
</dbReference>
<dbReference type="PANTHER" id="PTHR37816">
    <property type="entry name" value="YALI0E33011P"/>
    <property type="match status" value="1"/>
</dbReference>
<keyword evidence="2" id="KW-1185">Reference proteome</keyword>
<evidence type="ECO:0000313" key="2">
    <source>
        <dbReference type="Proteomes" id="UP000003781"/>
    </source>
</evidence>
<dbReference type="InterPro" id="IPR027417">
    <property type="entry name" value="P-loop_NTPase"/>
</dbReference>
<dbReference type="RefSeq" id="WP_008273785.1">
    <property type="nucleotide sequence ID" value="NZ_AAXW01000003.1"/>
</dbReference>
<dbReference type="Proteomes" id="UP000003781">
    <property type="component" value="Unassembled WGS sequence"/>
</dbReference>
<evidence type="ECO:0008006" key="3">
    <source>
        <dbReference type="Google" id="ProtNLM"/>
    </source>
</evidence>
<dbReference type="SUPFAM" id="SSF52540">
    <property type="entry name" value="P-loop containing nucleoside triphosphate hydrolases"/>
    <property type="match status" value="1"/>
</dbReference>
<gene>
    <name evidence="1" type="ORF">CY0110_03559</name>
</gene>
<name>A3IKC5_9CHRO</name>
<comment type="caution">
    <text evidence="1">The sequence shown here is derived from an EMBL/GenBank/DDBJ whole genome shotgun (WGS) entry which is preliminary data.</text>
</comment>
<organism evidence="1 2">
    <name type="scientific">Crocosphaera chwakensis CCY0110</name>
    <dbReference type="NCBI Taxonomy" id="391612"/>
    <lineage>
        <taxon>Bacteria</taxon>
        <taxon>Bacillati</taxon>
        <taxon>Cyanobacteriota</taxon>
        <taxon>Cyanophyceae</taxon>
        <taxon>Oscillatoriophycideae</taxon>
        <taxon>Chroococcales</taxon>
        <taxon>Aphanothecaceae</taxon>
        <taxon>Crocosphaera</taxon>
        <taxon>Crocosphaera chwakensis</taxon>
    </lineage>
</organism>
<sequence length="172" mass="20056">MKKVAVFGNAGGGKSTLSRKLANITNLPLYVLDKIQYKPGGVPVSYEEYKRTHEEIISKDEWLIDGFGSLETIWLRLEKADTLVYIDLPLPVHFWWVTKRLITGFFVPPKGWPENSPLWKSSMNSYNNLWLCHQRLTPKYRDYVLEAEKNKKVYHLKSTKDIKDFFESITSN</sequence>